<dbReference type="RefSeq" id="WP_308867977.1">
    <property type="nucleotide sequence ID" value="NZ_JAVFWO010000003.1"/>
</dbReference>
<evidence type="ECO:0000313" key="2">
    <source>
        <dbReference type="EMBL" id="MDQ7878428.1"/>
    </source>
</evidence>
<organism evidence="2 3">
    <name type="scientific">Microbacterium psychrotolerans</name>
    <dbReference type="NCBI Taxonomy" id="3068321"/>
    <lineage>
        <taxon>Bacteria</taxon>
        <taxon>Bacillati</taxon>
        <taxon>Actinomycetota</taxon>
        <taxon>Actinomycetes</taxon>
        <taxon>Micrococcales</taxon>
        <taxon>Microbacteriaceae</taxon>
        <taxon>Microbacterium</taxon>
    </lineage>
</organism>
<sequence>MAVTKRTLEQLREWLIAQGEIAHRDEALRSGFGIALIRTFVREGHAELVRRVWLALPDGPRDLRTAALAGGRISCTSLARRRGWWMPEVVGTQLHLHLRPGSAPTGLDNAWNGVTHWTKPLVPAGRSLIGTVEDALLHIAACLDRDTALVLWESAARTERIAPETLRAIRWTSRVARELAHAVTGLSDSGLETLMVTPLRRWGLRVRQQVNIAGHLVDVLVGDRLVVQIDGYEFHSSSAQRAKDIAHDAELRLRGYTVLRFSYAQIVHEWPFVERTVRRAVGAGLHCAG</sequence>
<accession>A0ABU0Z1G7</accession>
<keyword evidence="3" id="KW-1185">Reference proteome</keyword>
<dbReference type="SUPFAM" id="SSF52980">
    <property type="entry name" value="Restriction endonuclease-like"/>
    <property type="match status" value="1"/>
</dbReference>
<evidence type="ECO:0000259" key="1">
    <source>
        <dbReference type="Pfam" id="PF04480"/>
    </source>
</evidence>
<protein>
    <submittedName>
        <fullName evidence="2">DUF559 domain-containing protein</fullName>
    </submittedName>
</protein>
<dbReference type="InterPro" id="IPR007569">
    <property type="entry name" value="DUF559"/>
</dbReference>
<feature type="domain" description="DUF559" evidence="1">
    <location>
        <begin position="202"/>
        <end position="270"/>
    </location>
</feature>
<proteinExistence type="predicted"/>
<dbReference type="Proteomes" id="UP001235133">
    <property type="component" value="Unassembled WGS sequence"/>
</dbReference>
<name>A0ABU0Z1G7_9MICO</name>
<dbReference type="InterPro" id="IPR011335">
    <property type="entry name" value="Restrct_endonuc-II-like"/>
</dbReference>
<gene>
    <name evidence="2" type="ORF">Q9R08_10620</name>
</gene>
<evidence type="ECO:0000313" key="3">
    <source>
        <dbReference type="Proteomes" id="UP001235133"/>
    </source>
</evidence>
<dbReference type="Pfam" id="PF04480">
    <property type="entry name" value="DUF559"/>
    <property type="match status" value="1"/>
</dbReference>
<comment type="caution">
    <text evidence="2">The sequence shown here is derived from an EMBL/GenBank/DDBJ whole genome shotgun (WGS) entry which is preliminary data.</text>
</comment>
<reference evidence="2 3" key="1">
    <citation type="submission" date="2023-08" db="EMBL/GenBank/DDBJ databases">
        <title>Microbacterium psychrotolerans sp. nov., a psychrotolerant bacterium isolated from soil in Heilongjiang Province, China.</title>
        <authorList>
            <person name="An P."/>
            <person name="Zhao D."/>
            <person name="Xiang H."/>
        </authorList>
    </citation>
    <scope>NUCLEOTIDE SEQUENCE [LARGE SCALE GENOMIC DNA]</scope>
    <source>
        <strain evidence="2 3">QXD-8</strain>
    </source>
</reference>
<dbReference type="EMBL" id="JAVFWO010000003">
    <property type="protein sequence ID" value="MDQ7878428.1"/>
    <property type="molecule type" value="Genomic_DNA"/>
</dbReference>
<dbReference type="Gene3D" id="3.40.960.10">
    <property type="entry name" value="VSR Endonuclease"/>
    <property type="match status" value="1"/>
</dbReference>